<evidence type="ECO:0000313" key="2">
    <source>
        <dbReference type="EMBL" id="AXT45490.1"/>
    </source>
</evidence>
<keyword evidence="1" id="KW-0732">Signal</keyword>
<dbReference type="GeneID" id="58558593"/>
<dbReference type="RefSeq" id="WP_019100082.1">
    <property type="nucleotide sequence ID" value="NZ_CP031968.1"/>
</dbReference>
<dbReference type="EMBL" id="CP031968">
    <property type="protein sequence ID" value="AXT45490.1"/>
    <property type="molecule type" value="Genomic_DNA"/>
</dbReference>
<evidence type="ECO:0000256" key="1">
    <source>
        <dbReference type="SAM" id="SignalP"/>
    </source>
</evidence>
<dbReference type="AlphaFoldDB" id="A0AAD0W6N0"/>
<keyword evidence="3" id="KW-1185">Reference proteome</keyword>
<organism evidence="2 3">
    <name type="scientific">Chromobacterium rhizoryzae</name>
    <dbReference type="NCBI Taxonomy" id="1778675"/>
    <lineage>
        <taxon>Bacteria</taxon>
        <taxon>Pseudomonadati</taxon>
        <taxon>Pseudomonadota</taxon>
        <taxon>Betaproteobacteria</taxon>
        <taxon>Neisseriales</taxon>
        <taxon>Chromobacteriaceae</taxon>
        <taxon>Chromobacterium</taxon>
    </lineage>
</organism>
<dbReference type="Proteomes" id="UP000259465">
    <property type="component" value="Chromosome"/>
</dbReference>
<sequence length="67" mass="7272">MTRKIILALAALSFPLMTLAAPAPWYLWQSKIDGKLACSQFSLGPGWTQFSSQPYKDAGCTKPGRPG</sequence>
<feature type="chain" id="PRO_5041896679" evidence="1">
    <location>
        <begin position="21"/>
        <end position="67"/>
    </location>
</feature>
<gene>
    <name evidence="2" type="ORF">D1345_04480</name>
</gene>
<proteinExistence type="predicted"/>
<accession>A0AAD0W6N0</accession>
<protein>
    <submittedName>
        <fullName evidence="2">Uncharacterized protein</fullName>
    </submittedName>
</protein>
<dbReference type="KEGG" id="crz:D1345_04480"/>
<reference evidence="2 3" key="1">
    <citation type="submission" date="2018-08" db="EMBL/GenBank/DDBJ databases">
        <title>Complete genome sequence of JP2-74.</title>
        <authorList>
            <person name="Wu L."/>
        </authorList>
    </citation>
    <scope>NUCLEOTIDE SEQUENCE [LARGE SCALE GENOMIC DNA]</scope>
    <source>
        <strain evidence="2 3">JP2-74</strain>
    </source>
</reference>
<name>A0AAD0W6N0_9NEIS</name>
<evidence type="ECO:0000313" key="3">
    <source>
        <dbReference type="Proteomes" id="UP000259465"/>
    </source>
</evidence>
<feature type="signal peptide" evidence="1">
    <location>
        <begin position="1"/>
        <end position="20"/>
    </location>
</feature>